<evidence type="ECO:0000313" key="3">
    <source>
        <dbReference type="RefSeq" id="XP_033576844.1"/>
    </source>
</evidence>
<reference evidence="1 3" key="1">
    <citation type="journal article" date="2020" name="Stud. Mycol.">
        <title>101 Dothideomycetes genomes: a test case for predicting lifestyles and emergence of pathogens.</title>
        <authorList>
            <person name="Haridas S."/>
            <person name="Albert R."/>
            <person name="Binder M."/>
            <person name="Bloem J."/>
            <person name="Labutti K."/>
            <person name="Salamov A."/>
            <person name="Andreopoulos B."/>
            <person name="Baker S."/>
            <person name="Barry K."/>
            <person name="Bills G."/>
            <person name="Bluhm B."/>
            <person name="Cannon C."/>
            <person name="Castanera R."/>
            <person name="Culley D."/>
            <person name="Daum C."/>
            <person name="Ezra D."/>
            <person name="Gonzalez J."/>
            <person name="Henrissat B."/>
            <person name="Kuo A."/>
            <person name="Liang C."/>
            <person name="Lipzen A."/>
            <person name="Lutzoni F."/>
            <person name="Magnuson J."/>
            <person name="Mondo S."/>
            <person name="Nolan M."/>
            <person name="Ohm R."/>
            <person name="Pangilinan J."/>
            <person name="Park H.-J."/>
            <person name="Ramirez L."/>
            <person name="Alfaro M."/>
            <person name="Sun H."/>
            <person name="Tritt A."/>
            <person name="Yoshinaga Y."/>
            <person name="Zwiers L.-H."/>
            <person name="Turgeon B."/>
            <person name="Goodwin S."/>
            <person name="Spatafora J."/>
            <person name="Crous P."/>
            <person name="Grigoriev I."/>
        </authorList>
    </citation>
    <scope>NUCLEOTIDE SEQUENCE</scope>
    <source>
        <strain evidence="1 3">CBS 304.34</strain>
    </source>
</reference>
<dbReference type="AlphaFoldDB" id="A0A6A6YM62"/>
<protein>
    <submittedName>
        <fullName evidence="1 3">Uncharacterized protein</fullName>
    </submittedName>
</protein>
<keyword evidence="2" id="KW-1185">Reference proteome</keyword>
<dbReference type="Proteomes" id="UP000504636">
    <property type="component" value="Unplaced"/>
</dbReference>
<organism evidence="1">
    <name type="scientific">Mytilinidion resinicola</name>
    <dbReference type="NCBI Taxonomy" id="574789"/>
    <lineage>
        <taxon>Eukaryota</taxon>
        <taxon>Fungi</taxon>
        <taxon>Dikarya</taxon>
        <taxon>Ascomycota</taxon>
        <taxon>Pezizomycotina</taxon>
        <taxon>Dothideomycetes</taxon>
        <taxon>Pleosporomycetidae</taxon>
        <taxon>Mytilinidiales</taxon>
        <taxon>Mytilinidiaceae</taxon>
        <taxon>Mytilinidion</taxon>
    </lineage>
</organism>
<sequence length="216" mass="24932">MTDIRGIPITLNKHGNPIGAGCYKTCEGGAWSWFPCICSDSIYIQYPSALFCVSKHMYKLAKRVFYLNGQFFMRSAPTRRGDPRSGFGSIYETVLALKQREKLKYIRGLVLDVREVDPEKEFQHVEIWHEVLTILAEHAHPNLWLHIWNTGNRSSRPSERTLAVRMEEWAKIVKSLGPVPLFDRVKLWRYGSPIVWMLSMGRRGMIPHGRTASLEK</sequence>
<reference evidence="3" key="2">
    <citation type="submission" date="2020-04" db="EMBL/GenBank/DDBJ databases">
        <authorList>
            <consortium name="NCBI Genome Project"/>
        </authorList>
    </citation>
    <scope>NUCLEOTIDE SEQUENCE</scope>
    <source>
        <strain evidence="3">CBS 304.34</strain>
    </source>
</reference>
<accession>A0A6A6YM62</accession>
<proteinExistence type="predicted"/>
<dbReference type="GeneID" id="54462932"/>
<name>A0A6A6YM62_9PEZI</name>
<dbReference type="RefSeq" id="XP_033576844.1">
    <property type="nucleotide sequence ID" value="XM_033722039.1"/>
</dbReference>
<gene>
    <name evidence="1 3" type="ORF">BDZ99DRAFT_476122</name>
</gene>
<evidence type="ECO:0000313" key="2">
    <source>
        <dbReference type="Proteomes" id="UP000504636"/>
    </source>
</evidence>
<dbReference type="EMBL" id="MU003700">
    <property type="protein sequence ID" value="KAF2809880.1"/>
    <property type="molecule type" value="Genomic_DNA"/>
</dbReference>
<evidence type="ECO:0000313" key="1">
    <source>
        <dbReference type="EMBL" id="KAF2809880.1"/>
    </source>
</evidence>
<reference evidence="3" key="3">
    <citation type="submission" date="2025-04" db="UniProtKB">
        <authorList>
            <consortium name="RefSeq"/>
        </authorList>
    </citation>
    <scope>IDENTIFICATION</scope>
    <source>
        <strain evidence="3">CBS 304.34</strain>
    </source>
</reference>